<feature type="signal peptide" evidence="2">
    <location>
        <begin position="1"/>
        <end position="23"/>
    </location>
</feature>
<keyword evidence="2" id="KW-0732">Signal</keyword>
<name>A0A024V7U2_PLAFA</name>
<keyword evidence="1" id="KW-1133">Transmembrane helix</keyword>
<dbReference type="EMBL" id="KI925079">
    <property type="protein sequence ID" value="ETW18255.1"/>
    <property type="molecule type" value="Genomic_DNA"/>
</dbReference>
<keyword evidence="1" id="KW-0472">Membrane</keyword>
<dbReference type="Proteomes" id="UP000030690">
    <property type="component" value="Unassembled WGS sequence"/>
</dbReference>
<accession>A0A024V7U2</accession>
<gene>
    <name evidence="3" type="ORF">PFFVO_02771</name>
</gene>
<reference evidence="3 4" key="1">
    <citation type="submission" date="2013-02" db="EMBL/GenBank/DDBJ databases">
        <title>The Genome Annotation of Plasmodium falciparum Vietnam Oak-Knoll (FVO).</title>
        <authorList>
            <consortium name="The Broad Institute Genome Sequencing Platform"/>
            <consortium name="The Broad Institute Genome Sequencing Center for Infectious Disease"/>
            <person name="Neafsey D."/>
            <person name="Hoffman S."/>
            <person name="Volkman S."/>
            <person name="Rosenthal P."/>
            <person name="Walker B."/>
            <person name="Young S.K."/>
            <person name="Zeng Q."/>
            <person name="Gargeya S."/>
            <person name="Fitzgerald M."/>
            <person name="Haas B."/>
            <person name="Abouelleil A."/>
            <person name="Allen A.W."/>
            <person name="Alvarado L."/>
            <person name="Arachchi H.M."/>
            <person name="Berlin A.M."/>
            <person name="Chapman S.B."/>
            <person name="Gainer-Dewar J."/>
            <person name="Goldberg J."/>
            <person name="Griggs A."/>
            <person name="Gujja S."/>
            <person name="Hansen M."/>
            <person name="Howarth C."/>
            <person name="Imamovic A."/>
            <person name="Ireland A."/>
            <person name="Larimer J."/>
            <person name="McCowan C."/>
            <person name="Murphy C."/>
            <person name="Pearson M."/>
            <person name="Poon T.W."/>
            <person name="Priest M."/>
            <person name="Roberts A."/>
            <person name="Saif S."/>
            <person name="Shea T."/>
            <person name="Sisk P."/>
            <person name="Sykes S."/>
            <person name="Wortman J."/>
            <person name="Nusbaum C."/>
            <person name="Birren B."/>
        </authorList>
    </citation>
    <scope>NUCLEOTIDE SEQUENCE [LARGE SCALE GENOMIC DNA]</scope>
    <source>
        <strain evidence="4">Vietnam Oak-Knoll (FVO)</strain>
    </source>
</reference>
<evidence type="ECO:0000313" key="3">
    <source>
        <dbReference type="EMBL" id="ETW18255.1"/>
    </source>
</evidence>
<organism evidence="3 4">
    <name type="scientific">Plasmodium falciparum Vietnam Oak-Knoll</name>
    <name type="common">FVO</name>
    <dbReference type="NCBI Taxonomy" id="1036723"/>
    <lineage>
        <taxon>Eukaryota</taxon>
        <taxon>Sar</taxon>
        <taxon>Alveolata</taxon>
        <taxon>Apicomplexa</taxon>
        <taxon>Aconoidasida</taxon>
        <taxon>Haemosporida</taxon>
        <taxon>Plasmodiidae</taxon>
        <taxon>Plasmodium</taxon>
        <taxon>Plasmodium (Laverania)</taxon>
    </lineage>
</organism>
<proteinExistence type="predicted"/>
<feature type="transmembrane region" description="Helical" evidence="1">
    <location>
        <begin position="426"/>
        <end position="447"/>
    </location>
</feature>
<reference evidence="3 4" key="2">
    <citation type="submission" date="2013-02" db="EMBL/GenBank/DDBJ databases">
        <title>The Genome Sequence of Plasmodium falciparum Vietnam Oak-Knoll (FVO).</title>
        <authorList>
            <consortium name="The Broad Institute Genome Sequencing Platform"/>
            <consortium name="The Broad Institute Genome Sequencing Center for Infectious Disease"/>
            <person name="Neafsey D."/>
            <person name="Cheeseman I."/>
            <person name="Volkman S."/>
            <person name="Adams J."/>
            <person name="Walker B."/>
            <person name="Young S.K."/>
            <person name="Zeng Q."/>
            <person name="Gargeya S."/>
            <person name="Fitzgerald M."/>
            <person name="Haas B."/>
            <person name="Abouelleil A."/>
            <person name="Alvarado L."/>
            <person name="Arachchi H.M."/>
            <person name="Berlin A.M."/>
            <person name="Chapman S.B."/>
            <person name="Dewar J."/>
            <person name="Goldberg J."/>
            <person name="Griggs A."/>
            <person name="Gujja S."/>
            <person name="Hansen M."/>
            <person name="Howarth C."/>
            <person name="Imamovic A."/>
            <person name="Larimer J."/>
            <person name="McCowan C."/>
            <person name="Murphy C."/>
            <person name="Neiman D."/>
            <person name="Pearson M."/>
            <person name="Priest M."/>
            <person name="Roberts A."/>
            <person name="Saif S."/>
            <person name="Shea T."/>
            <person name="Sisk P."/>
            <person name="Sykes S."/>
            <person name="Wortman J."/>
            <person name="Nusbaum C."/>
            <person name="Birren B."/>
        </authorList>
    </citation>
    <scope>NUCLEOTIDE SEQUENCE [LARGE SCALE GENOMIC DNA]</scope>
    <source>
        <strain evidence="4">Vietnam Oak-Knoll (FVO)</strain>
    </source>
</reference>
<feature type="chain" id="PRO_5001535827" evidence="2">
    <location>
        <begin position="24"/>
        <end position="518"/>
    </location>
</feature>
<evidence type="ECO:0000256" key="2">
    <source>
        <dbReference type="SAM" id="SignalP"/>
    </source>
</evidence>
<evidence type="ECO:0000256" key="1">
    <source>
        <dbReference type="SAM" id="Phobius"/>
    </source>
</evidence>
<protein>
    <submittedName>
        <fullName evidence="3">Uncharacterized protein</fullName>
    </submittedName>
</protein>
<sequence length="518" mass="63270">MSWYSLLTLLLVSSILYIQHVTCLYVEDTLKISLMNIKSGDYIKLCCDIFCSFYKYDIFKKTFFFLKKENNITLYNCYGVIKIYYSKKYLFYFSTYINVEQNNIIEIIDSFDKVKISRYVFFTPLFEYITTKKNNMVYYIPFGYYKFGKLKNKMLNDKKTHNNNNNNNNNTSLIINNQKIYYTYEQHTKQINKFKEDIFKHNKYKQDRKNNKYTTVRKYKKCTIFRKNCFTYIIPLFFYYIKSMNLKKCIPQHIKYNIHTSNNNNNNSNSNNHFSSSYYYYYYCCCYFFYYTKKKHYILSLGHNKLLLQKIIFNKCKIFQHIIEQNEKNKLRLYMYDNIIFHNNMMKKKKQYNNFVEAEIYKFLEILLFSNSYKKPHILYSKDMEIIESHTVKKNNRKDIKNYNENKRIKIIVNSSNYKYEKTQSILFLLICLLFMFFFLLFIYVIIRKKQNKKNVQNKEINKNTYNEKNLKRLAEIHVEYKKKIQTNLGSKIKDITNRDLIKLITYNKADSIVVCQP</sequence>
<evidence type="ECO:0000313" key="4">
    <source>
        <dbReference type="Proteomes" id="UP000030690"/>
    </source>
</evidence>
<dbReference type="AlphaFoldDB" id="A0A024V7U2"/>
<dbReference type="OrthoDB" id="381124at2759"/>
<keyword evidence="1" id="KW-0812">Transmembrane</keyword>